<protein>
    <recommendedName>
        <fullName evidence="4">OmpW family protein</fullName>
    </recommendedName>
</protein>
<dbReference type="EMBL" id="CP001678">
    <property type="protein sequence ID" value="ACT58176.1"/>
    <property type="molecule type" value="Genomic_DNA"/>
</dbReference>
<evidence type="ECO:0008006" key="4">
    <source>
        <dbReference type="Google" id="ProtNLM"/>
    </source>
</evidence>
<evidence type="ECO:0000313" key="3">
    <source>
        <dbReference type="Proteomes" id="UP000002745"/>
    </source>
</evidence>
<organism evidence="2 3">
    <name type="scientific">Hirschia baltica (strain ATCC 49814 / DSM 5838 / IFAM 1418)</name>
    <dbReference type="NCBI Taxonomy" id="582402"/>
    <lineage>
        <taxon>Bacteria</taxon>
        <taxon>Pseudomonadati</taxon>
        <taxon>Pseudomonadota</taxon>
        <taxon>Alphaproteobacteria</taxon>
        <taxon>Hyphomonadales</taxon>
        <taxon>Hyphomonadaceae</taxon>
        <taxon>Hirschia</taxon>
    </lineage>
</organism>
<evidence type="ECO:0000313" key="2">
    <source>
        <dbReference type="EMBL" id="ACT58176.1"/>
    </source>
</evidence>
<dbReference type="STRING" id="582402.Hbal_0474"/>
<feature type="chain" id="PRO_5002974127" description="OmpW family protein" evidence="1">
    <location>
        <begin position="23"/>
        <end position="219"/>
    </location>
</feature>
<dbReference type="HOGENOM" id="CLU_1260006_0_0_5"/>
<dbReference type="Gene3D" id="2.40.160.170">
    <property type="match status" value="1"/>
</dbReference>
<dbReference type="Proteomes" id="UP000002745">
    <property type="component" value="Chromosome"/>
</dbReference>
<accession>C6XN06</accession>
<dbReference type="AlphaFoldDB" id="C6XN06"/>
<keyword evidence="3" id="KW-1185">Reference proteome</keyword>
<sequence length="219" mass="23905">MKKLALAITAFSTAFVSLPAKAEEADKLLPNLKLQSGLAKLAAIKKEQLLDYVAHSDTVFHLKRTLHTKPAKKQNNKASLAGSLHPFENKIIFSSSLYIGEKAIGGAKNITAPIRINGHLVSDNQFDIQDLQGRIGDSAAYTGIGINTSDSTRKSWGFNIMVGAMFSQNPEFTIATSERLYSDSLINLENLGSDQLALTEELSQFKITPVFNAGISYRF</sequence>
<dbReference type="RefSeq" id="WP_015826326.1">
    <property type="nucleotide sequence ID" value="NC_012982.1"/>
</dbReference>
<dbReference type="OrthoDB" id="7256004at2"/>
<feature type="signal peptide" evidence="1">
    <location>
        <begin position="1"/>
        <end position="22"/>
    </location>
</feature>
<evidence type="ECO:0000256" key="1">
    <source>
        <dbReference type="SAM" id="SignalP"/>
    </source>
</evidence>
<gene>
    <name evidence="2" type="ordered locus">Hbal_0474</name>
</gene>
<reference evidence="3" key="1">
    <citation type="journal article" date="2011" name="J. Bacteriol.">
        <title>Genome sequences of eight morphologically diverse alphaproteobacteria.</title>
        <authorList>
            <consortium name="US DOE Joint Genome Institute"/>
            <person name="Brown P.J."/>
            <person name="Kysela D.T."/>
            <person name="Buechlein A."/>
            <person name="Hemmerich C."/>
            <person name="Brun Y.V."/>
        </authorList>
    </citation>
    <scope>NUCLEOTIDE SEQUENCE [LARGE SCALE GENOMIC DNA]</scope>
    <source>
        <strain evidence="3">ATCC 49814 / DSM 5838 / IFAM 1418</strain>
    </source>
</reference>
<proteinExistence type="predicted"/>
<keyword evidence="1" id="KW-0732">Signal</keyword>
<dbReference type="KEGG" id="hba:Hbal_0474"/>
<name>C6XN06_HIRBI</name>